<keyword evidence="7" id="KW-0679">Respiratory chain</keyword>
<evidence type="ECO:0000256" key="10">
    <source>
        <dbReference type="ARBA" id="ARBA00022946"/>
    </source>
</evidence>
<keyword evidence="9" id="KW-0999">Mitochondrion inner membrane</keyword>
<keyword evidence="13" id="KW-0496">Mitochondrion</keyword>
<evidence type="ECO:0000313" key="19">
    <source>
        <dbReference type="RefSeq" id="XP_020034577.1"/>
    </source>
</evidence>
<evidence type="ECO:0000256" key="15">
    <source>
        <dbReference type="ARBA" id="ARBA00032395"/>
    </source>
</evidence>
<dbReference type="EMBL" id="GFFW01003811">
    <property type="protein sequence ID" value="JAV40977.1"/>
    <property type="molecule type" value="Transcribed_RNA"/>
</dbReference>
<gene>
    <name evidence="18" type="primary">NDUFB5</name>
    <name evidence="19" type="synonym">LOC109696108</name>
</gene>
<dbReference type="AlphaFoldDB" id="A0A250YBH8"/>
<evidence type="ECO:0000256" key="5">
    <source>
        <dbReference type="ARBA" id="ARBA00015175"/>
    </source>
</evidence>
<keyword evidence="14 17" id="KW-0472">Membrane</keyword>
<evidence type="ECO:0000256" key="17">
    <source>
        <dbReference type="SAM" id="Phobius"/>
    </source>
</evidence>
<evidence type="ECO:0000256" key="11">
    <source>
        <dbReference type="ARBA" id="ARBA00022982"/>
    </source>
</evidence>
<dbReference type="PANTHER" id="PTHR13178:SF0">
    <property type="entry name" value="NADH DEHYDROGENASE [UBIQUINONE] 1 BETA SUBCOMPLEX SUBUNIT 5, MITOCHONDRIAL"/>
    <property type="match status" value="1"/>
</dbReference>
<keyword evidence="12 17" id="KW-1133">Transmembrane helix</keyword>
<keyword evidence="10" id="KW-0809">Transit peptide</keyword>
<keyword evidence="11" id="KW-0249">Electron transport</keyword>
<reference evidence="18" key="1">
    <citation type="journal article" date="2017" name="G3 (Bethesda)">
        <title>De Novo Genome and Transcriptome Assembly of the Canadian Beaver (Castor canadensis).</title>
        <authorList>
            <person name="Lok S."/>
            <person name="Paton T.A."/>
            <person name="Wang Z."/>
            <person name="Kaur G."/>
            <person name="Walker S."/>
            <person name="Yuen R.K."/>
            <person name="Sung W.W."/>
            <person name="Whitney J."/>
            <person name="Buchanan J.A."/>
            <person name="Trost B."/>
            <person name="Singh N."/>
            <person name="Apresto B."/>
            <person name="Chen N."/>
            <person name="Coole M."/>
            <person name="Dawson T.J."/>
            <person name="Ho K.Y."/>
            <person name="Hu Z."/>
            <person name="Pullenayegum S."/>
            <person name="Samler K."/>
            <person name="Shipstone A."/>
            <person name="Tsoi F."/>
            <person name="Wang T."/>
            <person name="Pereira S.L."/>
            <person name="Rostami P."/>
            <person name="Ryan C.A."/>
            <person name="Tong A.H."/>
            <person name="Ng K."/>
            <person name="Sundaravadanam Y."/>
            <person name="Simpson J.T."/>
            <person name="Lim B.K."/>
            <person name="Engstrom M.D."/>
            <person name="Dutton C.J."/>
            <person name="Kerr K.C."/>
            <person name="Franke M."/>
            <person name="Rapley W."/>
            <person name="Wintle R.F."/>
            <person name="Scherer S.W."/>
        </authorList>
    </citation>
    <scope>NUCLEOTIDE SEQUENCE</scope>
    <source>
        <strain evidence="18">Ward</strain>
        <tissue evidence="18">Leukocyte</tissue>
    </source>
</reference>
<evidence type="ECO:0000256" key="13">
    <source>
        <dbReference type="ARBA" id="ARBA00023128"/>
    </source>
</evidence>
<name>A0A250YBH8_CASCN</name>
<evidence type="ECO:0000256" key="9">
    <source>
        <dbReference type="ARBA" id="ARBA00022792"/>
    </source>
</evidence>
<evidence type="ECO:0000313" key="18">
    <source>
        <dbReference type="EMBL" id="JAV40977.1"/>
    </source>
</evidence>
<keyword evidence="6" id="KW-0813">Transport</keyword>
<dbReference type="GO" id="GO:0005743">
    <property type="term" value="C:mitochondrial inner membrane"/>
    <property type="evidence" value="ECO:0007669"/>
    <property type="project" value="UniProtKB-SubCell"/>
</dbReference>
<dbReference type="Pfam" id="PF09781">
    <property type="entry name" value="NDUF_B5"/>
    <property type="match status" value="1"/>
</dbReference>
<proteinExistence type="inferred from homology"/>
<organism evidence="18">
    <name type="scientific">Castor canadensis</name>
    <name type="common">American beaver</name>
    <dbReference type="NCBI Taxonomy" id="51338"/>
    <lineage>
        <taxon>Eukaryota</taxon>
        <taxon>Metazoa</taxon>
        <taxon>Chordata</taxon>
        <taxon>Craniata</taxon>
        <taxon>Vertebrata</taxon>
        <taxon>Euteleostomi</taxon>
        <taxon>Mammalia</taxon>
        <taxon>Eutheria</taxon>
        <taxon>Euarchontoglires</taxon>
        <taxon>Glires</taxon>
        <taxon>Rodentia</taxon>
        <taxon>Castorimorpha</taxon>
        <taxon>Castoridae</taxon>
        <taxon>Castor</taxon>
    </lineage>
</organism>
<comment type="function">
    <text evidence="1">Accessory subunit of the mitochondrial membrane respiratory chain NADH dehydrogenase (Complex I), that is believed not to be involved in catalysis. Complex I functions in the transfer of electrons from NADH to the respiratory chain. The immediate electron acceptor for the enzyme is believed to be ubiquinone.</text>
</comment>
<evidence type="ECO:0000256" key="7">
    <source>
        <dbReference type="ARBA" id="ARBA00022660"/>
    </source>
</evidence>
<evidence type="ECO:0000256" key="16">
    <source>
        <dbReference type="ARBA" id="ARBA00032550"/>
    </source>
</evidence>
<evidence type="ECO:0000256" key="2">
    <source>
        <dbReference type="ARBA" id="ARBA00004298"/>
    </source>
</evidence>
<evidence type="ECO:0000256" key="14">
    <source>
        <dbReference type="ARBA" id="ARBA00023136"/>
    </source>
</evidence>
<accession>A0A250YBH8</accession>
<sequence length="189" mass="21527">MAAMSLLQRASVTALTALSGRCVGTRLGSGGFLTRGFPKTAAPVRHSGDHGKRLFIIKSSSFYDRRFLKLLKFYILLTGIPVAIGITLVNVFIGEAELAEIPEGYIPEHWEYYKHPISRWIARNFFDSPEKNYERTMAILQIEAEKTDLRLKELEVRRLMRARGDGPWYQYPTIDKELIDHSPKATPDN</sequence>
<dbReference type="PANTHER" id="PTHR13178">
    <property type="entry name" value="NADH-UBIQUINONE OXIDOREDUCTASE SGDH SUBUNIT"/>
    <property type="match status" value="1"/>
</dbReference>
<comment type="similarity">
    <text evidence="3">Belongs to the complex I NDUFB5 subunit family.</text>
</comment>
<dbReference type="KEGG" id="ccan:109696108"/>
<dbReference type="RefSeq" id="XP_073929816.1">
    <property type="nucleotide sequence ID" value="XM_074073715.1"/>
</dbReference>
<dbReference type="OrthoDB" id="9995605at2759"/>
<protein>
    <recommendedName>
        <fullName evidence="5">NADH dehydrogenase [ubiquinone] 1 beta subcomplex subunit 5, mitochondrial</fullName>
    </recommendedName>
    <alternativeName>
        <fullName evidence="16">Complex I-SGDH</fullName>
    </alternativeName>
    <alternativeName>
        <fullName evidence="15">NADH-ubiquinone oxidoreductase SGDH subunit</fullName>
    </alternativeName>
</protein>
<dbReference type="InterPro" id="IPR019173">
    <property type="entry name" value="NADH_UbQ_OxRdtase_B5_su"/>
</dbReference>
<evidence type="ECO:0000256" key="8">
    <source>
        <dbReference type="ARBA" id="ARBA00022692"/>
    </source>
</evidence>
<keyword evidence="18" id="KW-0830">Ubiquinone</keyword>
<dbReference type="GeneID" id="109696108"/>
<reference evidence="19" key="2">
    <citation type="submission" date="2025-04" db="UniProtKB">
        <authorList>
            <consortium name="RefSeq"/>
        </authorList>
    </citation>
    <scope>IDENTIFICATION</scope>
    <source>
        <tissue evidence="19">Leukocyte</tissue>
    </source>
</reference>
<evidence type="ECO:0000256" key="6">
    <source>
        <dbReference type="ARBA" id="ARBA00022448"/>
    </source>
</evidence>
<keyword evidence="8 17" id="KW-0812">Transmembrane</keyword>
<dbReference type="CTD" id="4711"/>
<comment type="subunit">
    <text evidence="4">Complex I is composed of 45 different subunits.</text>
</comment>
<comment type="subcellular location">
    <subcellularLocation>
        <location evidence="2">Mitochondrion inner membrane</location>
        <topology evidence="2">Single-pass membrane protein</topology>
        <orientation evidence="2">Matrix side</orientation>
    </subcellularLocation>
</comment>
<evidence type="ECO:0000256" key="1">
    <source>
        <dbReference type="ARBA" id="ARBA00003195"/>
    </source>
</evidence>
<evidence type="ECO:0000256" key="12">
    <source>
        <dbReference type="ARBA" id="ARBA00022989"/>
    </source>
</evidence>
<feature type="transmembrane region" description="Helical" evidence="17">
    <location>
        <begin position="73"/>
        <end position="93"/>
    </location>
</feature>
<evidence type="ECO:0000256" key="3">
    <source>
        <dbReference type="ARBA" id="ARBA00007152"/>
    </source>
</evidence>
<evidence type="ECO:0000256" key="4">
    <source>
        <dbReference type="ARBA" id="ARBA00011533"/>
    </source>
</evidence>
<dbReference type="RefSeq" id="XP_020034577.1">
    <property type="nucleotide sequence ID" value="XM_020178988.1"/>
</dbReference>